<gene>
    <name evidence="2" type="ORF">C1SCF055_LOCUS32791</name>
</gene>
<evidence type="ECO:0000256" key="1">
    <source>
        <dbReference type="SAM" id="MobiDB-lite"/>
    </source>
</evidence>
<dbReference type="OrthoDB" id="432326at2759"/>
<proteinExistence type="predicted"/>
<evidence type="ECO:0000313" key="3">
    <source>
        <dbReference type="EMBL" id="CAL1160601.1"/>
    </source>
</evidence>
<reference evidence="2" key="1">
    <citation type="submission" date="2022-10" db="EMBL/GenBank/DDBJ databases">
        <authorList>
            <person name="Chen Y."/>
            <person name="Dougan E. K."/>
            <person name="Chan C."/>
            <person name="Rhodes N."/>
            <person name="Thang M."/>
        </authorList>
    </citation>
    <scope>NUCLEOTIDE SEQUENCE</scope>
</reference>
<feature type="compositionally biased region" description="Low complexity" evidence="1">
    <location>
        <begin position="578"/>
        <end position="592"/>
    </location>
</feature>
<feature type="region of interest" description="Disordered" evidence="1">
    <location>
        <begin position="519"/>
        <end position="544"/>
    </location>
</feature>
<evidence type="ECO:0000313" key="2">
    <source>
        <dbReference type="EMBL" id="CAI4007226.1"/>
    </source>
</evidence>
<feature type="region of interest" description="Disordered" evidence="1">
    <location>
        <begin position="1"/>
        <end position="411"/>
    </location>
</feature>
<feature type="region of interest" description="Disordered" evidence="1">
    <location>
        <begin position="573"/>
        <end position="632"/>
    </location>
</feature>
<keyword evidence="5" id="KW-1185">Reference proteome</keyword>
<sequence length="1144" mass="123498">MKPSKQRGNKKGLKWHPEVRDGKSFTGSNRRNTPFQPLVPIAESEARLSEARTSDGRMSRSMLEDPRMSEARISDGRMSAADPRMSEARMSDGRMSAADPRMSEARMSDGRMSAADPRMSEARMSDGRMSAADPRMSEARMSDGRMSAANPQMSEARMSNGRTSAADPRMSEARMSDGRMSARMSGADPRMSEARMSDGRMSAADPRMSEARMSDGRMSAADPRMSEARMSGGRMSAADPRMSEARMSDGRMSAADPRMSDGRMSARMSAADPRMSEATMSDGSMSRSMLEDPPMSEARMSDGRVSAADPRMSEARMSDGRMSARMSGADPRMSEARMSDGRMSARVSAADSRMSEARMSDGRMSAADPRMSEARMSDGRMSAADPRMSEARMSDGRMSARMSGADPRMSEARMSDGRMSAADPGCQKQGCPMEGCRQQTRGCQKQGCPMEGCQQGFQEQTPGCLKQGCPMEGCQQQTPGCQKQGCPMEGCRQQTRGCQKQGCPMEGCQQGCLKTGGRSTVRMQQDPSEASDTPSSDAARQSVGASLNHVGKLSLEAQSGSLFGTLPRSSVRSMQVASSESDSGSGSIGSPGVTTVTPMATIAEDRGTELSSKSARNSMKSRASRLGRRTSDTLPLPGARAVCRFTHPKSVDFCGLELMACQCQAEPLAGRDRSALLVLLEQAAKSVEAARQMKGDASAMPRILAQLSSELTLHGRELRVGRLQTVGVEPVALAVLSQLIEVLDTLVPKANESHENSLVLGHDGSMGGEAKPPYTESLLESLRQAFGPHGFLPEVVECLHSQPQLPAAAAEQLKIQCLLSLRLAAAWETPSSVQKPMELVIQQKGCEVLIQQLEELICRLKKGDGSTTVIAQLGLALEIQQLLLCSDLGLEQLCDTFTKARSGATRRETPLATIALETLEILAQQNWQASPVAISTVLPAAVNILALLLNATPVALTASTDQVVRALCELISHETMTPRFISAMLRLVRSPPKPRIWLGSVSNAVQIRKKLRQGLIRNKVPSMVAIAAKEKLAALLQQYGDALLRLDDAGPVSKAVEKRASQVIAAGSYYDTVEAFVSEVYGNLGPVEEEMADFRSAVEDLDDDISRAERRRSSTLVSALSTMRQAIFENCLMPQTRRRSSRGL</sequence>
<organism evidence="2">
    <name type="scientific">Cladocopium goreaui</name>
    <dbReference type="NCBI Taxonomy" id="2562237"/>
    <lineage>
        <taxon>Eukaryota</taxon>
        <taxon>Sar</taxon>
        <taxon>Alveolata</taxon>
        <taxon>Dinophyceae</taxon>
        <taxon>Suessiales</taxon>
        <taxon>Symbiodiniaceae</taxon>
        <taxon>Cladocopium</taxon>
    </lineage>
</organism>
<feature type="compositionally biased region" description="Polar residues" evidence="1">
    <location>
        <begin position="609"/>
        <end position="621"/>
    </location>
</feature>
<dbReference type="EMBL" id="CAMXCT010004001">
    <property type="protein sequence ID" value="CAI4007226.1"/>
    <property type="molecule type" value="Genomic_DNA"/>
</dbReference>
<evidence type="ECO:0000313" key="5">
    <source>
        <dbReference type="Proteomes" id="UP001152797"/>
    </source>
</evidence>
<feature type="compositionally biased region" description="Basic residues" evidence="1">
    <location>
        <begin position="1"/>
        <end position="14"/>
    </location>
</feature>
<accession>A0A9P1GAR9</accession>
<dbReference type="Proteomes" id="UP001152797">
    <property type="component" value="Unassembled WGS sequence"/>
</dbReference>
<dbReference type="EMBL" id="CAMXCT030004001">
    <property type="protein sequence ID" value="CAL4794538.1"/>
    <property type="molecule type" value="Genomic_DNA"/>
</dbReference>
<feature type="compositionally biased region" description="Basic and acidic residues" evidence="1">
    <location>
        <begin position="44"/>
        <end position="75"/>
    </location>
</feature>
<feature type="compositionally biased region" description="Polar residues" evidence="1">
    <location>
        <begin position="278"/>
        <end position="287"/>
    </location>
</feature>
<dbReference type="AlphaFoldDB" id="A0A9P1GAR9"/>
<comment type="caution">
    <text evidence="2">The sequence shown here is derived from an EMBL/GenBank/DDBJ whole genome shotgun (WGS) entry which is preliminary data.</text>
</comment>
<feature type="compositionally biased region" description="Polar residues" evidence="1">
    <location>
        <begin position="25"/>
        <end position="35"/>
    </location>
</feature>
<evidence type="ECO:0000313" key="4">
    <source>
        <dbReference type="EMBL" id="CAL4794538.1"/>
    </source>
</evidence>
<dbReference type="EMBL" id="CAMXCT020004001">
    <property type="protein sequence ID" value="CAL1160601.1"/>
    <property type="molecule type" value="Genomic_DNA"/>
</dbReference>
<dbReference type="Gene3D" id="2.160.20.80">
    <property type="entry name" value="E3 ubiquitin-protein ligase SopA"/>
    <property type="match status" value="1"/>
</dbReference>
<protein>
    <submittedName>
        <fullName evidence="4">Uncharacterized protein in mobD 3'region</fullName>
    </submittedName>
</protein>
<reference evidence="3" key="2">
    <citation type="submission" date="2024-04" db="EMBL/GenBank/DDBJ databases">
        <authorList>
            <person name="Chen Y."/>
            <person name="Shah S."/>
            <person name="Dougan E. K."/>
            <person name="Thang M."/>
            <person name="Chan C."/>
        </authorList>
    </citation>
    <scope>NUCLEOTIDE SEQUENCE [LARGE SCALE GENOMIC DNA]</scope>
</reference>
<name>A0A9P1GAR9_9DINO</name>